<evidence type="ECO:0000313" key="1">
    <source>
        <dbReference type="EMBL" id="NLJ23722.1"/>
    </source>
</evidence>
<dbReference type="Gene3D" id="2.30.30.110">
    <property type="match status" value="1"/>
</dbReference>
<reference evidence="1 2" key="1">
    <citation type="journal article" date="2020" name="Biotechnol. Biofuels">
        <title>New insights from the biogas microbiome by comprehensive genome-resolved metagenomics of nearly 1600 species originating from multiple anaerobic digesters.</title>
        <authorList>
            <person name="Campanaro S."/>
            <person name="Treu L."/>
            <person name="Rodriguez-R L.M."/>
            <person name="Kovalovszki A."/>
            <person name="Ziels R.M."/>
            <person name="Maus I."/>
            <person name="Zhu X."/>
            <person name="Kougias P.G."/>
            <person name="Basile A."/>
            <person name="Luo G."/>
            <person name="Schluter A."/>
            <person name="Konstantinidis K.T."/>
            <person name="Angelidaki I."/>
        </authorList>
    </citation>
    <scope>NUCLEOTIDE SEQUENCE [LARGE SCALE GENOMIC DNA]</scope>
    <source>
        <strain evidence="1">AS27yjCOA_157</strain>
    </source>
</reference>
<dbReference type="InterPro" id="IPR003477">
    <property type="entry name" value="PemK-like"/>
</dbReference>
<name>A0A7K4AL92_METSH</name>
<evidence type="ECO:0000313" key="2">
    <source>
        <dbReference type="Proteomes" id="UP000544742"/>
    </source>
</evidence>
<comment type="caution">
    <text evidence="1">The sequence shown here is derived from an EMBL/GenBank/DDBJ whole genome shotgun (WGS) entry which is preliminary data.</text>
</comment>
<dbReference type="OMA" id="DITLCFI"/>
<dbReference type="RefSeq" id="WP_013720484.1">
    <property type="nucleotide sequence ID" value="NZ_DAIPSW010000001.1"/>
</dbReference>
<dbReference type="Pfam" id="PF02452">
    <property type="entry name" value="PemK_toxin"/>
    <property type="match status" value="1"/>
</dbReference>
<dbReference type="InterPro" id="IPR011067">
    <property type="entry name" value="Plasmid_toxin/cell-grow_inhib"/>
</dbReference>
<dbReference type="GeneID" id="10462423"/>
<proteinExistence type="predicted"/>
<dbReference type="SUPFAM" id="SSF50118">
    <property type="entry name" value="Cell growth inhibitor/plasmid maintenance toxic component"/>
    <property type="match status" value="1"/>
</dbReference>
<sequence>MKGDIVFVRFPYTDMTNAKPRPALVLHEEKDEVVLAYISSRVPIVPTKTDVLVLRSDSFFEATGLKRDSVIKLSVLATLKKWFIEGLFGEADGTLRHEINTKLALCYRL</sequence>
<dbReference type="GO" id="GO:0003677">
    <property type="term" value="F:DNA binding"/>
    <property type="evidence" value="ECO:0007669"/>
    <property type="project" value="InterPro"/>
</dbReference>
<dbReference type="EMBL" id="JAAYUN010000224">
    <property type="protein sequence ID" value="NLJ23722.1"/>
    <property type="molecule type" value="Genomic_DNA"/>
</dbReference>
<dbReference type="Proteomes" id="UP000544742">
    <property type="component" value="Unassembled WGS sequence"/>
</dbReference>
<gene>
    <name evidence="1" type="ORF">GX426_11555</name>
</gene>
<protein>
    <submittedName>
        <fullName evidence="1">Type II toxin-antitoxin system PemK/MazF family toxin</fullName>
    </submittedName>
</protein>
<organism evidence="1 2">
    <name type="scientific">Methanothrix soehngenii</name>
    <name type="common">Methanosaeta concilii</name>
    <dbReference type="NCBI Taxonomy" id="2223"/>
    <lineage>
        <taxon>Archaea</taxon>
        <taxon>Methanobacteriati</taxon>
        <taxon>Methanobacteriota</taxon>
        <taxon>Stenosarchaea group</taxon>
        <taxon>Methanomicrobia</taxon>
        <taxon>Methanotrichales</taxon>
        <taxon>Methanotrichaceae</taxon>
        <taxon>Methanothrix</taxon>
    </lineage>
</organism>
<dbReference type="AlphaFoldDB" id="A0A7K4AL92"/>
<accession>A0A7K4AL92</accession>